<dbReference type="SUPFAM" id="SSF56436">
    <property type="entry name" value="C-type lectin-like"/>
    <property type="match status" value="1"/>
</dbReference>
<dbReference type="Pfam" id="PF00059">
    <property type="entry name" value="Lectin_C"/>
    <property type="match status" value="1"/>
</dbReference>
<dbReference type="Gene3D" id="3.10.100.10">
    <property type="entry name" value="Mannose-Binding Protein A, subunit A"/>
    <property type="match status" value="1"/>
</dbReference>
<feature type="domain" description="C-type lectin" evidence="3">
    <location>
        <begin position="76"/>
        <end position="194"/>
    </location>
</feature>
<protein>
    <recommendedName>
        <fullName evidence="3">C-type lectin domain-containing protein</fullName>
    </recommendedName>
</protein>
<accession>A0AAE0PT71</accession>
<dbReference type="InterPro" id="IPR050111">
    <property type="entry name" value="C-type_lectin/snaclec_domain"/>
</dbReference>
<dbReference type="PROSITE" id="PS50041">
    <property type="entry name" value="C_TYPE_LECTIN_2"/>
    <property type="match status" value="1"/>
</dbReference>
<keyword evidence="1" id="KW-0430">Lectin</keyword>
<evidence type="ECO:0000256" key="2">
    <source>
        <dbReference type="SAM" id="Coils"/>
    </source>
</evidence>
<keyword evidence="2" id="KW-0175">Coiled coil</keyword>
<dbReference type="AlphaFoldDB" id="A0AAE0PT71"/>
<sequence length="197" mass="23150">MWIKYDILNTEKNELQASYDNLTKERHQLQASYNKLTKERDQLQTSYNNLTKERDQLQQERSALHSVLLKLGWKFFNTSVYNFSTEKKSWEESRQDCIKKGADLVIINSREEQEFISKYFASTEAWIGLTDRVIEGEFKWVDDSPLNTAFWWDGEPNDFDVKEDCAMTGYANAKSNTSTWADYTCDHPVFGICEMKC</sequence>
<proteinExistence type="predicted"/>
<dbReference type="GO" id="GO:0030246">
    <property type="term" value="F:carbohydrate binding"/>
    <property type="evidence" value="ECO:0007669"/>
    <property type="project" value="UniProtKB-KW"/>
</dbReference>
<dbReference type="InterPro" id="IPR001304">
    <property type="entry name" value="C-type_lectin-like"/>
</dbReference>
<evidence type="ECO:0000313" key="4">
    <source>
        <dbReference type="EMBL" id="KAK3507552.1"/>
    </source>
</evidence>
<name>A0AAE0PT71_9TELE</name>
<dbReference type="Proteomes" id="UP001274896">
    <property type="component" value="Unassembled WGS sequence"/>
</dbReference>
<evidence type="ECO:0000313" key="5">
    <source>
        <dbReference type="Proteomes" id="UP001274896"/>
    </source>
</evidence>
<dbReference type="InterPro" id="IPR016186">
    <property type="entry name" value="C-type_lectin-like/link_sf"/>
</dbReference>
<evidence type="ECO:0000259" key="3">
    <source>
        <dbReference type="PROSITE" id="PS50041"/>
    </source>
</evidence>
<keyword evidence="5" id="KW-1185">Reference proteome</keyword>
<dbReference type="InterPro" id="IPR033989">
    <property type="entry name" value="CD209-like_CTLD"/>
</dbReference>
<dbReference type="Gene3D" id="1.20.5.400">
    <property type="match status" value="1"/>
</dbReference>
<reference evidence="4" key="1">
    <citation type="submission" date="2023-06" db="EMBL/GenBank/DDBJ databases">
        <title>Male Hemibagrus guttatus genome.</title>
        <authorList>
            <person name="Bian C."/>
        </authorList>
    </citation>
    <scope>NUCLEOTIDE SEQUENCE</scope>
    <source>
        <strain evidence="4">Male_cb2023</strain>
        <tissue evidence="4">Muscle</tissue>
    </source>
</reference>
<dbReference type="PANTHER" id="PTHR22803">
    <property type="entry name" value="MANNOSE, PHOSPHOLIPASE, LECTIN RECEPTOR RELATED"/>
    <property type="match status" value="1"/>
</dbReference>
<dbReference type="CDD" id="cd03590">
    <property type="entry name" value="CLECT_DC-SIGN_like"/>
    <property type="match status" value="1"/>
</dbReference>
<feature type="coiled-coil region" evidence="2">
    <location>
        <begin position="5"/>
        <end position="67"/>
    </location>
</feature>
<dbReference type="SMART" id="SM00034">
    <property type="entry name" value="CLECT"/>
    <property type="match status" value="1"/>
</dbReference>
<comment type="caution">
    <text evidence="4">The sequence shown here is derived from an EMBL/GenBank/DDBJ whole genome shotgun (WGS) entry which is preliminary data.</text>
</comment>
<evidence type="ECO:0000256" key="1">
    <source>
        <dbReference type="ARBA" id="ARBA00022734"/>
    </source>
</evidence>
<dbReference type="InterPro" id="IPR016187">
    <property type="entry name" value="CTDL_fold"/>
</dbReference>
<dbReference type="EMBL" id="JAUCMX010000029">
    <property type="protein sequence ID" value="KAK3507552.1"/>
    <property type="molecule type" value="Genomic_DNA"/>
</dbReference>
<gene>
    <name evidence="4" type="ORF">QTP70_028458</name>
</gene>
<organism evidence="4 5">
    <name type="scientific">Hemibagrus guttatus</name>
    <dbReference type="NCBI Taxonomy" id="175788"/>
    <lineage>
        <taxon>Eukaryota</taxon>
        <taxon>Metazoa</taxon>
        <taxon>Chordata</taxon>
        <taxon>Craniata</taxon>
        <taxon>Vertebrata</taxon>
        <taxon>Euteleostomi</taxon>
        <taxon>Actinopterygii</taxon>
        <taxon>Neopterygii</taxon>
        <taxon>Teleostei</taxon>
        <taxon>Ostariophysi</taxon>
        <taxon>Siluriformes</taxon>
        <taxon>Bagridae</taxon>
        <taxon>Hemibagrus</taxon>
    </lineage>
</organism>